<evidence type="ECO:0000313" key="2">
    <source>
        <dbReference type="Proteomes" id="UP000526734"/>
    </source>
</evidence>
<reference evidence="1 2" key="1">
    <citation type="submission" date="2020-08" db="EMBL/GenBank/DDBJ databases">
        <title>Amycolatopsis sp. nov. DR6-1 isolated from Dendrobium heterocarpum.</title>
        <authorList>
            <person name="Tedsree N."/>
            <person name="Kuncharoen N."/>
            <person name="Likhitwitayawuid K."/>
            <person name="Tanasupawat S."/>
        </authorList>
    </citation>
    <scope>NUCLEOTIDE SEQUENCE [LARGE SCALE GENOMIC DNA]</scope>
    <source>
        <strain evidence="1 2">DR6-1</strain>
    </source>
</reference>
<sequence>MTSVEREYAAVAYDTVTGKVARDLQLAAEPEWAAQINDAGSWKITVPIDGAERTRQVREWCVPDKTSVAVLRGDLVCQAGPITPYEPSSDEAVFTVSGKGIWDILDRRALHNAAWNPATGQRLTDPAVDITINGTLPYIAREIVNHQINMQFISGSNLPIDLPTIAAGGTNTRTYHGYDIAPGGQRLRELTQVDNGPDVIFQPYLTMVGGVRYIRHRMLVGNPWLTQPGVDLRFFSRRTLTSLALAGGVRPTATRAIVKGSGNEAGQLYGLASATDLISSGWPLTDDINTSHTDASVQSTLDGWAAANVALASGQSEQWQATVLADADPQLSSYIPGHFATYSVTDHIYLPDGDYRWRLIGVSRGGSTPRDRVDHQLQAVRAD</sequence>
<protein>
    <submittedName>
        <fullName evidence="1">Uncharacterized protein</fullName>
    </submittedName>
</protein>
<proteinExistence type="predicted"/>
<evidence type="ECO:0000313" key="1">
    <source>
        <dbReference type="EMBL" id="MBB1154006.1"/>
    </source>
</evidence>
<dbReference type="Proteomes" id="UP000526734">
    <property type="component" value="Unassembled WGS sequence"/>
</dbReference>
<name>A0A7W3VVV2_9PSEU</name>
<keyword evidence="2" id="KW-1185">Reference proteome</keyword>
<gene>
    <name evidence="1" type="ORF">H4281_12760</name>
</gene>
<comment type="caution">
    <text evidence="1">The sequence shown here is derived from an EMBL/GenBank/DDBJ whole genome shotgun (WGS) entry which is preliminary data.</text>
</comment>
<dbReference type="EMBL" id="JACGZW010000004">
    <property type="protein sequence ID" value="MBB1154006.1"/>
    <property type="molecule type" value="Genomic_DNA"/>
</dbReference>
<organism evidence="1 2">
    <name type="scientific">Amycolatopsis dendrobii</name>
    <dbReference type="NCBI Taxonomy" id="2760662"/>
    <lineage>
        <taxon>Bacteria</taxon>
        <taxon>Bacillati</taxon>
        <taxon>Actinomycetota</taxon>
        <taxon>Actinomycetes</taxon>
        <taxon>Pseudonocardiales</taxon>
        <taxon>Pseudonocardiaceae</taxon>
        <taxon>Amycolatopsis</taxon>
    </lineage>
</organism>
<dbReference type="AlphaFoldDB" id="A0A7W3VVV2"/>
<dbReference type="RefSeq" id="WP_182891096.1">
    <property type="nucleotide sequence ID" value="NZ_JACGZW010000004.1"/>
</dbReference>
<accession>A0A7W3VVV2</accession>